<feature type="region of interest" description="Disordered" evidence="1">
    <location>
        <begin position="1"/>
        <end position="70"/>
    </location>
</feature>
<reference evidence="2 3" key="1">
    <citation type="submission" date="2016-07" db="EMBL/GenBank/DDBJ databases">
        <title>Draft genome of the white-rot fungus Obba rivulosa 3A-2.</title>
        <authorList>
            <consortium name="DOE Joint Genome Institute"/>
            <person name="Miettinen O."/>
            <person name="Riley R."/>
            <person name="Acob R."/>
            <person name="Barry K."/>
            <person name="Cullen D."/>
            <person name="De Vries R."/>
            <person name="Hainaut M."/>
            <person name="Hatakka A."/>
            <person name="Henrissat B."/>
            <person name="Hilden K."/>
            <person name="Kuo R."/>
            <person name="Labutti K."/>
            <person name="Lipzen A."/>
            <person name="Makela M.R."/>
            <person name="Sandor L."/>
            <person name="Spatafora J.W."/>
            <person name="Grigoriev I.V."/>
            <person name="Hibbett D.S."/>
        </authorList>
    </citation>
    <scope>NUCLEOTIDE SEQUENCE [LARGE SCALE GENOMIC DNA]</scope>
    <source>
        <strain evidence="2 3">3A-2</strain>
    </source>
</reference>
<dbReference type="AlphaFoldDB" id="A0A8E2B2E1"/>
<protein>
    <submittedName>
        <fullName evidence="2">Uncharacterized protein</fullName>
    </submittedName>
</protein>
<proteinExistence type="predicted"/>
<keyword evidence="3" id="KW-1185">Reference proteome</keyword>
<feature type="region of interest" description="Disordered" evidence="1">
    <location>
        <begin position="87"/>
        <end position="151"/>
    </location>
</feature>
<feature type="compositionally biased region" description="Basic and acidic residues" evidence="1">
    <location>
        <begin position="32"/>
        <end position="44"/>
    </location>
</feature>
<organism evidence="2 3">
    <name type="scientific">Obba rivulosa</name>
    <dbReference type="NCBI Taxonomy" id="1052685"/>
    <lineage>
        <taxon>Eukaryota</taxon>
        <taxon>Fungi</taxon>
        <taxon>Dikarya</taxon>
        <taxon>Basidiomycota</taxon>
        <taxon>Agaricomycotina</taxon>
        <taxon>Agaricomycetes</taxon>
        <taxon>Polyporales</taxon>
        <taxon>Gelatoporiaceae</taxon>
        <taxon>Obba</taxon>
    </lineage>
</organism>
<evidence type="ECO:0000313" key="2">
    <source>
        <dbReference type="EMBL" id="OCH92585.1"/>
    </source>
</evidence>
<feature type="compositionally biased region" description="Polar residues" evidence="1">
    <location>
        <begin position="92"/>
        <end position="102"/>
    </location>
</feature>
<feature type="compositionally biased region" description="Basic and acidic residues" evidence="1">
    <location>
        <begin position="108"/>
        <end position="119"/>
    </location>
</feature>
<dbReference type="EMBL" id="KV722367">
    <property type="protein sequence ID" value="OCH92585.1"/>
    <property type="molecule type" value="Genomic_DNA"/>
</dbReference>
<feature type="compositionally biased region" description="Polar residues" evidence="1">
    <location>
        <begin position="142"/>
        <end position="151"/>
    </location>
</feature>
<accession>A0A8E2B2E1</accession>
<evidence type="ECO:0000256" key="1">
    <source>
        <dbReference type="SAM" id="MobiDB-lite"/>
    </source>
</evidence>
<sequence length="151" mass="15837">MGCCVSRSEFEDIPAMPIATPPAGTRAPSQPERSDVGGRVERDSGGANGSTSPYEGTAISTEEQPLNSAAEDKMFAKLDIFKREDSYLPQEGATSGSSNGLSMASDVEADHVKRQHSADHQVAPTTPSLPRDAMERTKPVGSASTESPSNA</sequence>
<evidence type="ECO:0000313" key="3">
    <source>
        <dbReference type="Proteomes" id="UP000250043"/>
    </source>
</evidence>
<name>A0A8E2B2E1_9APHY</name>
<feature type="compositionally biased region" description="Polar residues" evidence="1">
    <location>
        <begin position="49"/>
        <end position="67"/>
    </location>
</feature>
<gene>
    <name evidence="2" type="ORF">OBBRIDRAFT_430353</name>
</gene>
<dbReference type="Proteomes" id="UP000250043">
    <property type="component" value="Unassembled WGS sequence"/>
</dbReference>